<evidence type="ECO:0000256" key="6">
    <source>
        <dbReference type="ARBA" id="ARBA00023157"/>
    </source>
</evidence>
<feature type="compositionally biased region" description="Basic and acidic residues" evidence="8">
    <location>
        <begin position="1717"/>
        <end position="1733"/>
    </location>
</feature>
<feature type="compositionally biased region" description="Basic and acidic residues" evidence="8">
    <location>
        <begin position="1547"/>
        <end position="1623"/>
    </location>
</feature>
<feature type="domain" description="VWFD" evidence="11">
    <location>
        <begin position="1974"/>
        <end position="2185"/>
    </location>
</feature>
<dbReference type="InterPro" id="IPR002919">
    <property type="entry name" value="TIL_dom"/>
</dbReference>
<feature type="domain" description="MAM" evidence="10">
    <location>
        <begin position="710"/>
        <end position="869"/>
    </location>
</feature>
<feature type="compositionally biased region" description="Basic and acidic residues" evidence="8">
    <location>
        <begin position="1757"/>
        <end position="1793"/>
    </location>
</feature>
<keyword evidence="3 9" id="KW-0732">Signal</keyword>
<dbReference type="Proteomes" id="UP001652741">
    <property type="component" value="Chromosome ssa03"/>
</dbReference>
<feature type="compositionally biased region" description="Basic and acidic residues" evidence="8">
    <location>
        <begin position="2029"/>
        <end position="2072"/>
    </location>
</feature>
<feature type="compositionally biased region" description="Basic and acidic residues" evidence="8">
    <location>
        <begin position="1507"/>
        <end position="1533"/>
    </location>
</feature>
<dbReference type="PROSITE" id="PS50060">
    <property type="entry name" value="MAM_2"/>
    <property type="match status" value="2"/>
</dbReference>
<dbReference type="SMART" id="SM00832">
    <property type="entry name" value="C8"/>
    <property type="match status" value="2"/>
</dbReference>
<sequence>MLGGTNTGLVATAALLCLLQAGTNASIEGDSSSVTRTDAGTCTVHSNPHYSTFDGANFRFVGPCTYVLTQVCSPSETPLSHFSVEVENELRGNSSVSAVQQVKVEVENLRVSLHKRQNHRVMVNGIWRKLPLSLNGGTVNIQGNAASIVVETNFNLFVSYDDAGAVHITVPVSYSGKVCGMCGNFNHLRDDDYRTPGSSEAEDSATLGQNWQSEACDLTVVPLDCQPTEEAQYASEPYCGSLVSRQGPFSGCQSVLGAESYFRSCVAGMCGADGDLEVLCEALQSYSDMCLKAGVLVPAWRNSTMCPLKCGANSHYNVCAKGCPEVCSSMDNPGACGRCEERCVCDPGFKLSGGSCVPAEDCGCWMKGEHYERGETFMEGECDRVCQCMGEDRLQCAASSCASDEVCKVKEGVNGCFLSNPATCHVYGDPHYITFDGKAYTFQGGCSYTLAKTCGGYTPVQFSVTGQNWNPKNESSAKLGAVVLETSDLHVKMQNYSATVNHVWQHLPVTVNGTYGEVKLYKKKQYTVMETTFGLRMLLDDQSRLFLQLDERYKGKMCGLCGTYSDDQGDDFLTPNGTKPETNVVTFANSWRVNSSEDDRCVASPPAPQPCDSHLDEQGYRECSKLLSEAFKPCHPFVHPTPYIDSCMSDHCASGGNMHVTCDSLRSYVTTCEVANVTLPPWWNDTACDSLPGPPTIPPVTTPDKELCPLDCNFDNSECGWEQIIQDSFDWRRLRGPTPSDLTGPTQDHTTGGGSYMYIEGDGVYHGDSARMMSPKCQNGPGRYCLRFWYHMYGQATAMALNVYQLDQHNRNKKLWSKANNQGSTWYPAEVDIIIDGSFKIIMEGIRGSDPRSDVAFDDVSIHYESCSGSSIGAISGASVPSSVDGGVAPHPVCNLDCAFEQDLCGFTQLMTDVFDWTRHSGSTPTVMTGPSADHTKGSPFGHYLYIEANSVSSGDMARLLSSECSDPGPQCLQFWYHMSGSAETMGLHVYLLQGRYVDGVWGKRNNQGDSWQRAQVDLMTTGPFQIIFEGHRGTTDQSDVTIDDVSLHRGRCADLIKPPTPTEKPVLPPVDKSTTAPAPIATRPEPPTTTRPQPPTTDRPETPRPTTDRPETPRPTTDRPETPRPTTERPETPRPTTERPRPPRPTTDRPETPRPTTERPRPPRPTTDRPETPRPTTDRPETPRPTTERPETPRPTTDRPETPRPTTDRPETPRPTTDRPETPRPTTERPETPRPTTDRPETPRPTTDRPETPRPTTDRPETPRPTTDRPETPRPTTDRPETPRPTTEGPRPPRPTTDRPETPRPTTDRPETPRPTTDRPETPRPTTDRPETPRPTTDRPETPRPTTDRPETPRPTTDRPETPRPTTDRPETPRPTTDRPETPRPTTDRPETPRPTTDRPETPRPTTDRPETPRPTTARPETPRPTTDRPETPRPTTERPETPRPTTDRPETPRPTTARPETPRPTTDRPETPRPTTDRPETPRPTTEGPETPRPTTEGPRPPRPTTERPRPPRSTTERPRPPRPTTDRPETPRPTTARPETPRPTTEKPRPPRPTTERPRPPRPTTERPETPRPTTERPETPRPTTDRPETPRPTTDRPETPRPTTERPETPRPRTERPETPRPTTARPETPRPTTERPETPRPTTARPETPRTTTARPETPRPTTEGPETPRPTTARPETPRPTTERPETPRPTTDRPETPRPTTARPETPRPTTERPETPRPTTDRPETPRPTTARPETPRPTTARPETPRPTTERPETPRPTTDRPETPRPTTERPETPRPTTERPETPRPTTERPQPPRPTNERRRPPRPTTERLRPPRPTTERPRPPRPTTERPRPPTTARPTPSCLKNSHYISCISACQPTCKHLHGPPDCRADEPCVQGCVCDDGFVLKQRVCVPIQQCGCVGSNGNSHNFKENWYTEHCHQKCECDEDDGVGEIDCDDENGCDEDTVCFQNEAGQYFCKSTDFSECSINGEPEYRTFDNMKHDFEGRNSYILVQTTGLSKNQPDVYIEAIIEIVNQDGVDSHGDSRHGDSSHGDSNDEDDKHKDSKERDSNEDSHDHSKENDNRLRLRGLKIRVYNHTVEFRNNRKLVLDGRSTHAPVSPAGGLRILERSSRIYLKTDFGLSVEFDGDSRAEIILPHTYKRRVGGLCGNFDGKKKNDMMKPDGNQAKSIKEFRES</sequence>
<dbReference type="Pfam" id="PF12714">
    <property type="entry name" value="TILa"/>
    <property type="match status" value="1"/>
</dbReference>
<dbReference type="InterPro" id="IPR025615">
    <property type="entry name" value="TILa_dom"/>
</dbReference>
<evidence type="ECO:0000256" key="2">
    <source>
        <dbReference type="ARBA" id="ARBA00022475"/>
    </source>
</evidence>
<dbReference type="SUPFAM" id="SSF49899">
    <property type="entry name" value="Concanavalin A-like lectins/glucanases"/>
    <property type="match status" value="2"/>
</dbReference>
<evidence type="ECO:0000256" key="7">
    <source>
        <dbReference type="ARBA" id="ARBA00023180"/>
    </source>
</evidence>
<feature type="compositionally biased region" description="Pro residues" evidence="8">
    <location>
        <begin position="1059"/>
        <end position="1069"/>
    </location>
</feature>
<organism evidence="12 13">
    <name type="scientific">Salmo salar</name>
    <name type="common">Atlantic salmon</name>
    <dbReference type="NCBI Taxonomy" id="8030"/>
    <lineage>
        <taxon>Eukaryota</taxon>
        <taxon>Metazoa</taxon>
        <taxon>Chordata</taxon>
        <taxon>Craniata</taxon>
        <taxon>Vertebrata</taxon>
        <taxon>Euteleostomi</taxon>
        <taxon>Actinopterygii</taxon>
        <taxon>Neopterygii</taxon>
        <taxon>Teleostei</taxon>
        <taxon>Protacanthopterygii</taxon>
        <taxon>Salmoniformes</taxon>
        <taxon>Salmonidae</taxon>
        <taxon>Salmoninae</taxon>
        <taxon>Salmo</taxon>
    </lineage>
</organism>
<feature type="compositionally biased region" description="Low complexity" evidence="8">
    <location>
        <begin position="1735"/>
        <end position="1751"/>
    </location>
</feature>
<reference evidence="13" key="1">
    <citation type="submission" date="2025-08" db="UniProtKB">
        <authorList>
            <consortium name="RefSeq"/>
        </authorList>
    </citation>
    <scope>IDENTIFICATION</scope>
</reference>
<feature type="compositionally biased region" description="Low complexity" evidence="8">
    <location>
        <begin position="1645"/>
        <end position="1681"/>
    </location>
</feature>
<dbReference type="Gene3D" id="2.60.120.200">
    <property type="match status" value="2"/>
</dbReference>
<dbReference type="SUPFAM" id="SSF57567">
    <property type="entry name" value="Serine protease inhibitors"/>
    <property type="match status" value="2"/>
</dbReference>
<evidence type="ECO:0000259" key="11">
    <source>
        <dbReference type="PROSITE" id="PS51233"/>
    </source>
</evidence>
<accession>A0ABM3EHN5</accession>
<feature type="region of interest" description="Disordered" evidence="8">
    <location>
        <begin position="2162"/>
        <end position="2185"/>
    </location>
</feature>
<dbReference type="InterPro" id="IPR001846">
    <property type="entry name" value="VWF_type-D"/>
</dbReference>
<dbReference type="Pfam" id="PF01826">
    <property type="entry name" value="TIL"/>
    <property type="match status" value="2"/>
</dbReference>
<comment type="subcellular location">
    <subcellularLocation>
        <location evidence="1">Cell membrane</location>
    </subcellularLocation>
</comment>
<dbReference type="PANTHER" id="PTHR46160:SF9">
    <property type="entry name" value="PROTEIN PRY2-RELATED"/>
    <property type="match status" value="1"/>
</dbReference>
<feature type="region of interest" description="Disordered" evidence="8">
    <location>
        <begin position="2028"/>
        <end position="2072"/>
    </location>
</feature>
<dbReference type="InterPro" id="IPR013320">
    <property type="entry name" value="ConA-like_dom_sf"/>
</dbReference>
<feature type="compositionally biased region" description="Basic and acidic residues" evidence="8">
    <location>
        <begin position="1687"/>
        <end position="1703"/>
    </location>
</feature>
<feature type="compositionally biased region" description="Basic and acidic residues" evidence="8">
    <location>
        <begin position="1427"/>
        <end position="1453"/>
    </location>
</feature>
<feature type="compositionally biased region" description="Basic and acidic residues" evidence="8">
    <location>
        <begin position="1297"/>
        <end position="1413"/>
    </location>
</feature>
<dbReference type="InterPro" id="IPR052749">
    <property type="entry name" value="Alpha-tectorin"/>
</dbReference>
<dbReference type="Gene3D" id="2.10.25.10">
    <property type="entry name" value="Laminin"/>
    <property type="match status" value="2"/>
</dbReference>
<keyword evidence="6" id="KW-1015">Disulfide bond</keyword>
<dbReference type="RefSeq" id="XP_045570582.1">
    <property type="nucleotide sequence ID" value="XM_045714626.1"/>
</dbReference>
<keyword evidence="2" id="KW-1003">Cell membrane</keyword>
<dbReference type="Pfam" id="PF08742">
    <property type="entry name" value="C8"/>
    <property type="match status" value="2"/>
</dbReference>
<protein>
    <submittedName>
        <fullName evidence="13">LOW QUALITY PROTEIN: zonadhesin-like</fullName>
    </submittedName>
</protein>
<evidence type="ECO:0000313" key="13">
    <source>
        <dbReference type="RefSeq" id="XP_045570582.1"/>
    </source>
</evidence>
<evidence type="ECO:0000256" key="9">
    <source>
        <dbReference type="SAM" id="SignalP"/>
    </source>
</evidence>
<feature type="compositionally biased region" description="Pro residues" evidence="8">
    <location>
        <begin position="1085"/>
        <end position="1098"/>
    </location>
</feature>
<keyword evidence="4" id="KW-0677">Repeat</keyword>
<dbReference type="CDD" id="cd06263">
    <property type="entry name" value="MAM"/>
    <property type="match status" value="2"/>
</dbReference>
<gene>
    <name evidence="13" type="primary">LOC106599527</name>
</gene>
<dbReference type="SMART" id="SM00137">
    <property type="entry name" value="MAM"/>
    <property type="match status" value="2"/>
</dbReference>
<feature type="signal peptide" evidence="9">
    <location>
        <begin position="1"/>
        <end position="25"/>
    </location>
</feature>
<name>A0ABM3EHN5_SALSA</name>
<keyword evidence="12" id="KW-1185">Reference proteome</keyword>
<feature type="compositionally biased region" description="Low complexity" evidence="8">
    <location>
        <begin position="1485"/>
        <end position="1500"/>
    </location>
</feature>
<evidence type="ECO:0000256" key="4">
    <source>
        <dbReference type="ARBA" id="ARBA00022737"/>
    </source>
</evidence>
<dbReference type="InterPro" id="IPR000998">
    <property type="entry name" value="MAM_dom"/>
</dbReference>
<dbReference type="InterPro" id="IPR036084">
    <property type="entry name" value="Ser_inhib-like_sf"/>
</dbReference>
<dbReference type="CDD" id="cd19941">
    <property type="entry name" value="TIL"/>
    <property type="match status" value="2"/>
</dbReference>
<dbReference type="Pfam" id="PF00094">
    <property type="entry name" value="VWD"/>
    <property type="match status" value="4"/>
</dbReference>
<keyword evidence="5" id="KW-0472">Membrane</keyword>
<dbReference type="SMART" id="SM00216">
    <property type="entry name" value="VWD"/>
    <property type="match status" value="3"/>
</dbReference>
<feature type="compositionally biased region" description="Basic and acidic residues" evidence="8">
    <location>
        <begin position="1099"/>
        <end position="1283"/>
    </location>
</feature>
<feature type="chain" id="PRO_5046220210" evidence="9">
    <location>
        <begin position="26"/>
        <end position="2185"/>
    </location>
</feature>
<feature type="domain" description="VWFD" evidence="11">
    <location>
        <begin position="422"/>
        <end position="602"/>
    </location>
</feature>
<dbReference type="InterPro" id="IPR014853">
    <property type="entry name" value="VWF/SSPO/ZAN-like_Cys-rich_dom"/>
</dbReference>
<evidence type="ECO:0000256" key="5">
    <source>
        <dbReference type="ARBA" id="ARBA00023136"/>
    </source>
</evidence>
<evidence type="ECO:0000313" key="12">
    <source>
        <dbReference type="Proteomes" id="UP001652741"/>
    </source>
</evidence>
<evidence type="ECO:0000259" key="10">
    <source>
        <dbReference type="PROSITE" id="PS50060"/>
    </source>
</evidence>
<feature type="compositionally biased region" description="Basic and acidic residues" evidence="8">
    <location>
        <begin position="1467"/>
        <end position="1483"/>
    </location>
</feature>
<dbReference type="GeneID" id="106599527"/>
<proteinExistence type="predicted"/>
<dbReference type="Pfam" id="PF00629">
    <property type="entry name" value="MAM"/>
    <property type="match status" value="2"/>
</dbReference>
<feature type="region of interest" description="Disordered" evidence="8">
    <location>
        <begin position="1054"/>
        <end position="1852"/>
    </location>
</feature>
<feature type="domain" description="VWFD" evidence="11">
    <location>
        <begin position="40"/>
        <end position="226"/>
    </location>
</feature>
<evidence type="ECO:0000256" key="8">
    <source>
        <dbReference type="SAM" id="MobiDB-lite"/>
    </source>
</evidence>
<keyword evidence="7" id="KW-0325">Glycoprotein</keyword>
<feature type="compositionally biased region" description="Basic and acidic residues" evidence="8">
    <location>
        <begin position="1807"/>
        <end position="1842"/>
    </location>
</feature>
<evidence type="ECO:0000256" key="3">
    <source>
        <dbReference type="ARBA" id="ARBA00022729"/>
    </source>
</evidence>
<dbReference type="SMART" id="SM00215">
    <property type="entry name" value="VWC_out"/>
    <property type="match status" value="1"/>
</dbReference>
<dbReference type="PANTHER" id="PTHR46160">
    <property type="entry name" value="ALPHA-TECTORIN-RELATED"/>
    <property type="match status" value="1"/>
</dbReference>
<evidence type="ECO:0000256" key="1">
    <source>
        <dbReference type="ARBA" id="ARBA00004236"/>
    </source>
</evidence>
<dbReference type="PRINTS" id="PR00020">
    <property type="entry name" value="MAMDOMAIN"/>
</dbReference>
<dbReference type="InterPro" id="IPR001007">
    <property type="entry name" value="VWF_dom"/>
</dbReference>
<dbReference type="PROSITE" id="PS51233">
    <property type="entry name" value="VWFD"/>
    <property type="match status" value="3"/>
</dbReference>
<feature type="domain" description="MAM" evidence="10">
    <location>
        <begin position="896"/>
        <end position="1055"/>
    </location>
</feature>